<comment type="similarity">
    <text evidence="5">Belongs to the bacterial solute-binding protein PotD/PotF family.</text>
</comment>
<evidence type="ECO:0000313" key="6">
    <source>
        <dbReference type="EMBL" id="GAA4938461.1"/>
    </source>
</evidence>
<dbReference type="GO" id="GO:0042597">
    <property type="term" value="C:periplasmic space"/>
    <property type="evidence" value="ECO:0007669"/>
    <property type="project" value="UniProtKB-SubCell"/>
</dbReference>
<keyword evidence="4 5" id="KW-0574">Periplasm</keyword>
<evidence type="ECO:0000256" key="2">
    <source>
        <dbReference type="ARBA" id="ARBA00022448"/>
    </source>
</evidence>
<sequence length="379" mass="41606">MTLNRCSILALAVAGVALTGCSESEPEAVVQEAVVETVQKVNVYNWSDYIGEEVIAKFEEGTGIDVSYDVFDSNEVLESKLLAGRSGYDVVVPTSDFMARQIEAGVFLPLDKSKLTNYDKLDPEMMATLADLDPGNTYGVPYMWGTTGIGFIESKVKEVLGEDAPLDSWDLVFKPENLEKLKECGVSFLDAPTEIFSAALHYLGKDPHSFDPADYQGEAKEMLKALAPSVTYFHSSKYIDDLAAGEICVSIGWSGDIAQAMVDAEEAENGIEVSYIIPKEGALIWVDMLTIPKDASNPDEAHAFIDFLMQPAIAAENTNYIWYPNPIPASKVMIDQEITSDESIYPPEDVMAKLYPAKVLPPEIDRALNRAWTEIKTGQ</sequence>
<dbReference type="Gene3D" id="3.40.190.10">
    <property type="entry name" value="Periplasmic binding protein-like II"/>
    <property type="match status" value="2"/>
</dbReference>
<evidence type="ECO:0000313" key="7">
    <source>
        <dbReference type="Proteomes" id="UP001409585"/>
    </source>
</evidence>
<comment type="function">
    <text evidence="5">Required for the activity of the bacterial periplasmic transport system of putrescine.</text>
</comment>
<organism evidence="6 7">
    <name type="scientific">Halioxenophilus aromaticivorans</name>
    <dbReference type="NCBI Taxonomy" id="1306992"/>
    <lineage>
        <taxon>Bacteria</taxon>
        <taxon>Pseudomonadati</taxon>
        <taxon>Pseudomonadota</taxon>
        <taxon>Gammaproteobacteria</taxon>
        <taxon>Alteromonadales</taxon>
        <taxon>Alteromonadaceae</taxon>
        <taxon>Halioxenophilus</taxon>
    </lineage>
</organism>
<accession>A0AAV3U088</accession>
<dbReference type="PROSITE" id="PS51257">
    <property type="entry name" value="PROKAR_LIPOPROTEIN"/>
    <property type="match status" value="1"/>
</dbReference>
<keyword evidence="3" id="KW-0732">Signal</keyword>
<dbReference type="InterPro" id="IPR001188">
    <property type="entry name" value="Sperm_putr-bd"/>
</dbReference>
<dbReference type="GO" id="GO:0015846">
    <property type="term" value="P:polyamine transport"/>
    <property type="evidence" value="ECO:0007669"/>
    <property type="project" value="InterPro"/>
</dbReference>
<evidence type="ECO:0000256" key="5">
    <source>
        <dbReference type="PIRNR" id="PIRNR019574"/>
    </source>
</evidence>
<protein>
    <recommendedName>
        <fullName evidence="5">Putrescine-binding periplasmic protein</fullName>
    </recommendedName>
</protein>
<evidence type="ECO:0000256" key="1">
    <source>
        <dbReference type="ARBA" id="ARBA00004418"/>
    </source>
</evidence>
<keyword evidence="2 5" id="KW-0813">Transport</keyword>
<comment type="subcellular location">
    <subcellularLocation>
        <location evidence="1 5">Periplasm</location>
    </subcellularLocation>
</comment>
<dbReference type="PANTHER" id="PTHR30222:SF12">
    <property type="entry name" value="NORSPERMIDINE SENSOR"/>
    <property type="match status" value="1"/>
</dbReference>
<dbReference type="PRINTS" id="PR00909">
    <property type="entry name" value="SPERMDNBNDNG"/>
</dbReference>
<gene>
    <name evidence="6" type="primary">potF_1</name>
    <name evidence="6" type="ORF">GCM10025791_15600</name>
</gene>
<dbReference type="AlphaFoldDB" id="A0AAV3U088"/>
<dbReference type="GO" id="GO:0019808">
    <property type="term" value="F:polyamine binding"/>
    <property type="evidence" value="ECO:0007669"/>
    <property type="project" value="InterPro"/>
</dbReference>
<proteinExistence type="inferred from homology"/>
<keyword evidence="7" id="KW-1185">Reference proteome</keyword>
<dbReference type="PIRSF" id="PIRSF019574">
    <property type="entry name" value="Periplasmic_polyamine_BP"/>
    <property type="match status" value="1"/>
</dbReference>
<dbReference type="CDD" id="cd13659">
    <property type="entry name" value="PBP2_PotF"/>
    <property type="match status" value="1"/>
</dbReference>
<evidence type="ECO:0000256" key="4">
    <source>
        <dbReference type="ARBA" id="ARBA00022764"/>
    </source>
</evidence>
<evidence type="ECO:0000256" key="3">
    <source>
        <dbReference type="ARBA" id="ARBA00022729"/>
    </source>
</evidence>
<comment type="caution">
    <text evidence="6">The sequence shown here is derived from an EMBL/GenBank/DDBJ whole genome shotgun (WGS) entry which is preliminary data.</text>
</comment>
<dbReference type="RefSeq" id="WP_345419688.1">
    <property type="nucleotide sequence ID" value="NZ_AP031496.1"/>
</dbReference>
<name>A0AAV3U088_9ALTE</name>
<dbReference type="PANTHER" id="PTHR30222">
    <property type="entry name" value="SPERMIDINE/PUTRESCINE-BINDING PERIPLASMIC PROTEIN"/>
    <property type="match status" value="1"/>
</dbReference>
<reference evidence="7" key="1">
    <citation type="journal article" date="2019" name="Int. J. Syst. Evol. Microbiol.">
        <title>The Global Catalogue of Microorganisms (GCM) 10K type strain sequencing project: providing services to taxonomists for standard genome sequencing and annotation.</title>
        <authorList>
            <consortium name="The Broad Institute Genomics Platform"/>
            <consortium name="The Broad Institute Genome Sequencing Center for Infectious Disease"/>
            <person name="Wu L."/>
            <person name="Ma J."/>
        </authorList>
    </citation>
    <scope>NUCLEOTIDE SEQUENCE [LARGE SCALE GENOMIC DNA]</scope>
    <source>
        <strain evidence="7">JCM 19134</strain>
    </source>
</reference>
<dbReference type="Proteomes" id="UP001409585">
    <property type="component" value="Unassembled WGS sequence"/>
</dbReference>
<dbReference type="SUPFAM" id="SSF53850">
    <property type="entry name" value="Periplasmic binding protein-like II"/>
    <property type="match status" value="1"/>
</dbReference>
<dbReference type="EMBL" id="BAABLX010000009">
    <property type="protein sequence ID" value="GAA4938461.1"/>
    <property type="molecule type" value="Genomic_DNA"/>
</dbReference>
<dbReference type="Pfam" id="PF13416">
    <property type="entry name" value="SBP_bac_8"/>
    <property type="match status" value="1"/>
</dbReference>
<dbReference type="InterPro" id="IPR006059">
    <property type="entry name" value="SBP"/>
</dbReference>